<keyword evidence="3" id="KW-1185">Reference proteome</keyword>
<evidence type="ECO:0000256" key="1">
    <source>
        <dbReference type="SAM" id="MobiDB-lite"/>
    </source>
</evidence>
<sequence>MVKIDGYSGTLNVQASQPCPSPPSRSASAPAPGRVRPERPVSQQHRLPPLSLSRRRIRRRARGAAGHLLPPRPAPAER</sequence>
<protein>
    <submittedName>
        <fullName evidence="2">Uncharacterized protein</fullName>
    </submittedName>
</protein>
<reference evidence="2" key="1">
    <citation type="journal article" date="2013" name="Nat. Commun.">
        <title>Whole-genome sequencing of Oryza brachyantha reveals mechanisms underlying Oryza genome evolution.</title>
        <authorList>
            <person name="Chen J."/>
            <person name="Huang Q."/>
            <person name="Gao D."/>
            <person name="Wang J."/>
            <person name="Lang Y."/>
            <person name="Liu T."/>
            <person name="Li B."/>
            <person name="Bai Z."/>
            <person name="Luis Goicoechea J."/>
            <person name="Liang C."/>
            <person name="Chen C."/>
            <person name="Zhang W."/>
            <person name="Sun S."/>
            <person name="Liao Y."/>
            <person name="Zhang X."/>
            <person name="Yang L."/>
            <person name="Song C."/>
            <person name="Wang M."/>
            <person name="Shi J."/>
            <person name="Liu G."/>
            <person name="Liu J."/>
            <person name="Zhou H."/>
            <person name="Zhou W."/>
            <person name="Yu Q."/>
            <person name="An N."/>
            <person name="Chen Y."/>
            <person name="Cai Q."/>
            <person name="Wang B."/>
            <person name="Liu B."/>
            <person name="Min J."/>
            <person name="Huang Y."/>
            <person name="Wu H."/>
            <person name="Li Z."/>
            <person name="Zhang Y."/>
            <person name="Yin Y."/>
            <person name="Song W."/>
            <person name="Jiang J."/>
            <person name="Jackson S.A."/>
            <person name="Wing R.A."/>
            <person name="Wang J."/>
            <person name="Chen M."/>
        </authorList>
    </citation>
    <scope>NUCLEOTIDE SEQUENCE [LARGE SCALE GENOMIC DNA]</scope>
    <source>
        <strain evidence="2">cv. IRGC 101232</strain>
    </source>
</reference>
<evidence type="ECO:0000313" key="3">
    <source>
        <dbReference type="Proteomes" id="UP000006038"/>
    </source>
</evidence>
<reference evidence="2" key="2">
    <citation type="submission" date="2013-04" db="UniProtKB">
        <authorList>
            <consortium name="EnsemblPlants"/>
        </authorList>
    </citation>
    <scope>IDENTIFICATION</scope>
</reference>
<feature type="compositionally biased region" description="Basic residues" evidence="1">
    <location>
        <begin position="53"/>
        <end position="62"/>
    </location>
</feature>
<dbReference type="Gramene" id="OB10G20920.1">
    <property type="protein sequence ID" value="OB10G20920.1"/>
    <property type="gene ID" value="OB10G20920"/>
</dbReference>
<feature type="region of interest" description="Disordered" evidence="1">
    <location>
        <begin position="1"/>
        <end position="78"/>
    </location>
</feature>
<dbReference type="EnsemblPlants" id="OB10G20920.1">
    <property type="protein sequence ID" value="OB10G20920.1"/>
    <property type="gene ID" value="OB10G20920"/>
</dbReference>
<organism evidence="2">
    <name type="scientific">Oryza brachyantha</name>
    <name type="common">malo sina</name>
    <dbReference type="NCBI Taxonomy" id="4533"/>
    <lineage>
        <taxon>Eukaryota</taxon>
        <taxon>Viridiplantae</taxon>
        <taxon>Streptophyta</taxon>
        <taxon>Embryophyta</taxon>
        <taxon>Tracheophyta</taxon>
        <taxon>Spermatophyta</taxon>
        <taxon>Magnoliopsida</taxon>
        <taxon>Liliopsida</taxon>
        <taxon>Poales</taxon>
        <taxon>Poaceae</taxon>
        <taxon>BOP clade</taxon>
        <taxon>Oryzoideae</taxon>
        <taxon>Oryzeae</taxon>
        <taxon>Oryzinae</taxon>
        <taxon>Oryza</taxon>
    </lineage>
</organism>
<name>J3N3J4_ORYBR</name>
<accession>J3N3J4</accession>
<evidence type="ECO:0000313" key="2">
    <source>
        <dbReference type="EnsemblPlants" id="OB10G20920.1"/>
    </source>
</evidence>
<dbReference type="AlphaFoldDB" id="J3N3J4"/>
<dbReference type="HOGENOM" id="CLU_2625882_0_0_1"/>
<proteinExistence type="predicted"/>
<dbReference type="Proteomes" id="UP000006038">
    <property type="component" value="Chromosome 10"/>
</dbReference>